<feature type="region of interest" description="Disordered" evidence="1">
    <location>
        <begin position="214"/>
        <end position="235"/>
    </location>
</feature>
<feature type="region of interest" description="Disordered" evidence="1">
    <location>
        <begin position="1205"/>
        <end position="1273"/>
    </location>
</feature>
<feature type="compositionally biased region" description="Low complexity" evidence="1">
    <location>
        <begin position="1131"/>
        <end position="1141"/>
    </location>
</feature>
<feature type="compositionally biased region" description="Acidic residues" evidence="1">
    <location>
        <begin position="853"/>
        <end position="865"/>
    </location>
</feature>
<keyword evidence="3" id="KW-1185">Reference proteome</keyword>
<feature type="region of interest" description="Disordered" evidence="1">
    <location>
        <begin position="447"/>
        <end position="550"/>
    </location>
</feature>
<name>A0A8H5LX90_9AGAR</name>
<dbReference type="OrthoDB" id="2422840at2759"/>
<evidence type="ECO:0000313" key="3">
    <source>
        <dbReference type="Proteomes" id="UP000559256"/>
    </source>
</evidence>
<feature type="compositionally biased region" description="Polar residues" evidence="1">
    <location>
        <begin position="1150"/>
        <end position="1166"/>
    </location>
</feature>
<gene>
    <name evidence="2" type="ORF">D9758_001575</name>
</gene>
<feature type="compositionally biased region" description="Basic and acidic residues" evidence="1">
    <location>
        <begin position="909"/>
        <end position="918"/>
    </location>
</feature>
<feature type="region of interest" description="Disordered" evidence="1">
    <location>
        <begin position="136"/>
        <end position="160"/>
    </location>
</feature>
<feature type="compositionally biased region" description="Basic and acidic residues" evidence="1">
    <location>
        <begin position="280"/>
        <end position="291"/>
    </location>
</feature>
<dbReference type="EMBL" id="JAACJM010000004">
    <property type="protein sequence ID" value="KAF5372952.1"/>
    <property type="molecule type" value="Genomic_DNA"/>
</dbReference>
<feature type="region of interest" description="Disordered" evidence="1">
    <location>
        <begin position="257"/>
        <end position="323"/>
    </location>
</feature>
<dbReference type="Proteomes" id="UP000559256">
    <property type="component" value="Unassembled WGS sequence"/>
</dbReference>
<comment type="caution">
    <text evidence="2">The sequence shown here is derived from an EMBL/GenBank/DDBJ whole genome shotgun (WGS) entry which is preliminary data.</text>
</comment>
<accession>A0A8H5LX90</accession>
<feature type="compositionally biased region" description="Basic residues" evidence="1">
    <location>
        <begin position="270"/>
        <end position="279"/>
    </location>
</feature>
<feature type="compositionally biased region" description="Polar residues" evidence="1">
    <location>
        <begin position="1205"/>
        <end position="1264"/>
    </location>
</feature>
<feature type="compositionally biased region" description="Polar residues" evidence="1">
    <location>
        <begin position="496"/>
        <end position="517"/>
    </location>
</feature>
<proteinExistence type="predicted"/>
<feature type="region of interest" description="Disordered" evidence="1">
    <location>
        <begin position="400"/>
        <end position="420"/>
    </location>
</feature>
<protein>
    <submittedName>
        <fullName evidence="2">Uncharacterized protein</fullName>
    </submittedName>
</protein>
<feature type="region of interest" description="Disordered" evidence="1">
    <location>
        <begin position="832"/>
        <end position="918"/>
    </location>
</feature>
<sequence>MAGVFEQARQEEALRNHIWNILEPYAKEHLTTDYVEFTEQSVSELLSEALRIVPLADSHSFRLPTDPFDTLTRLYSLDSLPDYRENPLANTPDVIAYLKSFFGSLKSGPSSRSERAVLDDTYESFTPHEILIPIMSRVSRRATPRPGQNESRRKLSEHQSIDNLLKSTPINLKQVEVENLTEPQVDVDSTLDLTLSITAETATALKSLLKSAGALSRPDPNYRNPYLHTSNPPNSEKSLDLVPGIWMSMSTAGFPTDDGPALGFTPIFPRSRRVGAARGRKSEPEKGRRADSIGSSKSRPGSRSRSRHSASPNPAGTLAPPIPTSMTELVAPVEAEKFLAVATASKVISDRPGFQESAAKPIDLGIMKVKLEETEGLGIGEGELYKENMVVVNGWQTYVTSSPSKPSSGSTTPASSQEDQLDQLLNEWKSSPDTDLSPISALKNSRMDVPAIPRSRRIGGASITKSEGAKVKRIGANKRQNHQKVPVPEDEEPETANKTAAGTGRPQTPTKPGSNLAGNAGGTGIGEESYSPTKSSMIGEPPSTLGVLVPAPEPESALNLASATASTANITKLSSGFNSTSVVEDFGTELLGLYLPTLTKEGLTKEDGVPDPIKIILKEKLDEKGSGPAGQGPGALLMEVPNLPPPTEHPPNALFLPKGLEDFILPPASKSKTPMAAAEPTGSHQYLKKVKGIRPLSLQLSWIPFTVQGGQLPTDLEVTGVDLLLNDVQPASHDKMSMEIEMQTGMRLSEVKKRVNELVKSCGTGELEEQEQEDLDGEKEVVAEKLARKHWKRWDRDLYCEHGVFREDLFRSEIVLSREERRRLSGLGDLLEEPITDVPDAENSAEKEKTQEDPEEILEDIEDPMTSEGDGNIVDGGDSDKENWEPRQLYRRLGDDDDLESDRPRKRPKLDAFPDGHFSRDCDTDGENVLLDGHEHKLGSDIDDGMLLDEDIFADSGVGFIPQKQDQDFHNLARLERDNHQLSDDYDYGDNHRPLGGMLGPLRGMEGSKSFEPEARQFQYSLSQEPYPFYNSLPPPEEILPGHSADEFLDDSLDMLDGSLLLQEPGNPGPFAFPQHDPSFEALNLETQLSQFLNGFDVDLPEDPAQTLAQTQTASRQPPEFDTQMVPDANTCTSTSSISTIAKEKDSSHDPVSTSRPNAKPNQNPNLSGISLNIEYLNHSAGIAEFARLRGKKTIAAHTKNALTSASANVSAGPSTVTPHSTSASNAKSTEVTSGSTAASNPIHASNANSNETPKELLNNNDTLQPPPSQNLPTSPHWYMASLSLLQKQGLIRSLRSPECAVGLVERDSLDGVDLILDPHTAVIYINLPGLPAQCDDVVKLVKEQSWRYNRLLVVFEAYLPSISFKAQASSISKSSTSMTMSGSALEGVTSTTTINTYSPPVIKSIKRFRTHISIAEGCGEKNTKCKVYTAFANTVLEAARFSRVLGDMVEREDASAKRWTGEWGKEGEEMGTGGLLWGERKWLGDDVPDAEENVAAAEGMNRFAAYVILCQISVEDFLEMMPEERLERFGPFIGDERIVTLNRVIDERMRALEQSEVGYEDRYADGDGMGIERERDGVA</sequence>
<feature type="region of interest" description="Disordered" evidence="1">
    <location>
        <begin position="1108"/>
        <end position="1166"/>
    </location>
</feature>
<organism evidence="2 3">
    <name type="scientific">Tetrapyrgos nigripes</name>
    <dbReference type="NCBI Taxonomy" id="182062"/>
    <lineage>
        <taxon>Eukaryota</taxon>
        <taxon>Fungi</taxon>
        <taxon>Dikarya</taxon>
        <taxon>Basidiomycota</taxon>
        <taxon>Agaricomycotina</taxon>
        <taxon>Agaricomycetes</taxon>
        <taxon>Agaricomycetidae</taxon>
        <taxon>Agaricales</taxon>
        <taxon>Marasmiineae</taxon>
        <taxon>Marasmiaceae</taxon>
        <taxon>Tetrapyrgos</taxon>
    </lineage>
</organism>
<feature type="compositionally biased region" description="Low complexity" evidence="1">
    <location>
        <begin position="400"/>
        <end position="416"/>
    </location>
</feature>
<feature type="compositionally biased region" description="Basic residues" evidence="1">
    <location>
        <begin position="471"/>
        <end position="482"/>
    </location>
</feature>
<evidence type="ECO:0000256" key="1">
    <source>
        <dbReference type="SAM" id="MobiDB-lite"/>
    </source>
</evidence>
<evidence type="ECO:0000313" key="2">
    <source>
        <dbReference type="EMBL" id="KAF5372952.1"/>
    </source>
</evidence>
<reference evidence="2 3" key="1">
    <citation type="journal article" date="2020" name="ISME J.">
        <title>Uncovering the hidden diversity of litter-decomposition mechanisms in mushroom-forming fungi.</title>
        <authorList>
            <person name="Floudas D."/>
            <person name="Bentzer J."/>
            <person name="Ahren D."/>
            <person name="Johansson T."/>
            <person name="Persson P."/>
            <person name="Tunlid A."/>
        </authorList>
    </citation>
    <scope>NUCLEOTIDE SEQUENCE [LARGE SCALE GENOMIC DNA]</scope>
    <source>
        <strain evidence="2 3">CBS 291.85</strain>
    </source>
</reference>
<feature type="compositionally biased region" description="Basic and acidic residues" evidence="1">
    <location>
        <begin position="150"/>
        <end position="160"/>
    </location>
</feature>